<evidence type="ECO:0000313" key="2">
    <source>
        <dbReference type="EMBL" id="KAJ7777095.1"/>
    </source>
</evidence>
<organism evidence="2 3">
    <name type="scientific">Mycena metata</name>
    <dbReference type="NCBI Taxonomy" id="1033252"/>
    <lineage>
        <taxon>Eukaryota</taxon>
        <taxon>Fungi</taxon>
        <taxon>Dikarya</taxon>
        <taxon>Basidiomycota</taxon>
        <taxon>Agaricomycotina</taxon>
        <taxon>Agaricomycetes</taxon>
        <taxon>Agaricomycetidae</taxon>
        <taxon>Agaricales</taxon>
        <taxon>Marasmiineae</taxon>
        <taxon>Mycenaceae</taxon>
        <taxon>Mycena</taxon>
    </lineage>
</organism>
<dbReference type="AlphaFoldDB" id="A0AAD7K2Q1"/>
<keyword evidence="3" id="KW-1185">Reference proteome</keyword>
<feature type="compositionally biased region" description="Polar residues" evidence="1">
    <location>
        <begin position="1"/>
        <end position="14"/>
    </location>
</feature>
<gene>
    <name evidence="2" type="ORF">B0H16DRAFT_1504311</name>
</gene>
<feature type="compositionally biased region" description="Basic and acidic residues" evidence="1">
    <location>
        <begin position="93"/>
        <end position="117"/>
    </location>
</feature>
<feature type="compositionally biased region" description="Basic and acidic residues" evidence="1">
    <location>
        <begin position="140"/>
        <end position="164"/>
    </location>
</feature>
<protein>
    <submittedName>
        <fullName evidence="2">Uncharacterized protein</fullName>
    </submittedName>
</protein>
<accession>A0AAD7K2Q1</accession>
<feature type="compositionally biased region" description="Basic and acidic residues" evidence="1">
    <location>
        <begin position="49"/>
        <end position="70"/>
    </location>
</feature>
<feature type="region of interest" description="Disordered" evidence="1">
    <location>
        <begin position="177"/>
        <end position="202"/>
    </location>
</feature>
<evidence type="ECO:0000313" key="3">
    <source>
        <dbReference type="Proteomes" id="UP001215598"/>
    </source>
</evidence>
<dbReference type="Proteomes" id="UP001215598">
    <property type="component" value="Unassembled WGS sequence"/>
</dbReference>
<reference evidence="2" key="1">
    <citation type="submission" date="2023-03" db="EMBL/GenBank/DDBJ databases">
        <title>Massive genome expansion in bonnet fungi (Mycena s.s.) driven by repeated elements and novel gene families across ecological guilds.</title>
        <authorList>
            <consortium name="Lawrence Berkeley National Laboratory"/>
            <person name="Harder C.B."/>
            <person name="Miyauchi S."/>
            <person name="Viragh M."/>
            <person name="Kuo A."/>
            <person name="Thoen E."/>
            <person name="Andreopoulos B."/>
            <person name="Lu D."/>
            <person name="Skrede I."/>
            <person name="Drula E."/>
            <person name="Henrissat B."/>
            <person name="Morin E."/>
            <person name="Kohler A."/>
            <person name="Barry K."/>
            <person name="LaButti K."/>
            <person name="Morin E."/>
            <person name="Salamov A."/>
            <person name="Lipzen A."/>
            <person name="Mereny Z."/>
            <person name="Hegedus B."/>
            <person name="Baldrian P."/>
            <person name="Stursova M."/>
            <person name="Weitz H."/>
            <person name="Taylor A."/>
            <person name="Grigoriev I.V."/>
            <person name="Nagy L.G."/>
            <person name="Martin F."/>
            <person name="Kauserud H."/>
        </authorList>
    </citation>
    <scope>NUCLEOTIDE SEQUENCE</scope>
    <source>
        <strain evidence="2">CBHHK182m</strain>
    </source>
</reference>
<name>A0AAD7K2Q1_9AGAR</name>
<dbReference type="EMBL" id="JARKIB010000008">
    <property type="protein sequence ID" value="KAJ7777095.1"/>
    <property type="molecule type" value="Genomic_DNA"/>
</dbReference>
<feature type="region of interest" description="Disordered" evidence="1">
    <location>
        <begin position="1"/>
        <end position="164"/>
    </location>
</feature>
<evidence type="ECO:0000256" key="1">
    <source>
        <dbReference type="SAM" id="MobiDB-lite"/>
    </source>
</evidence>
<sequence length="202" mass="23512">MSMGSTSLSVNSASIEDRGGDSGLFNMHDASRNERFYAAGTYDEGNGNLHDDSYHEPSTEYIINEHDRHYPAPHNYNADTYRRGSTSRNYPASDHRDHHARHNQPDLEHFSRRRYVEESGDGSNVANGHEHSRSSRARRTPYERPRGNVDPVERPSDSSDYRRDRFELEEFKFEEFNRGRGHLEDARTKRRERGNRGRSTLR</sequence>
<feature type="compositionally biased region" description="Basic and acidic residues" evidence="1">
    <location>
        <begin position="177"/>
        <end position="187"/>
    </location>
</feature>
<comment type="caution">
    <text evidence="2">The sequence shown here is derived from an EMBL/GenBank/DDBJ whole genome shotgun (WGS) entry which is preliminary data.</text>
</comment>
<proteinExistence type="predicted"/>